<feature type="region of interest" description="Disordered" evidence="1">
    <location>
        <begin position="966"/>
        <end position="990"/>
    </location>
</feature>
<dbReference type="Pfam" id="PF13374">
    <property type="entry name" value="TPR_10"/>
    <property type="match status" value="2"/>
</dbReference>
<dbReference type="EMBL" id="CP006260">
    <property type="protein sequence ID" value="AGS73886.1"/>
    <property type="molecule type" value="Genomic_DNA"/>
</dbReference>
<gene>
    <name evidence="3" type="ORF">B446_35638</name>
</gene>
<dbReference type="Gene3D" id="3.40.50.300">
    <property type="entry name" value="P-loop containing nucleotide triphosphate hydrolases"/>
    <property type="match status" value="1"/>
</dbReference>
<evidence type="ECO:0000313" key="3">
    <source>
        <dbReference type="EMBL" id="AGS73886.1"/>
    </source>
</evidence>
<dbReference type="PANTHER" id="PTHR46082">
    <property type="entry name" value="ATP/GTP-BINDING PROTEIN-RELATED"/>
    <property type="match status" value="1"/>
</dbReference>
<keyword evidence="4" id="KW-1185">Reference proteome</keyword>
<proteinExistence type="predicted"/>
<feature type="domain" description="NB-ARC" evidence="2">
    <location>
        <begin position="280"/>
        <end position="396"/>
    </location>
</feature>
<keyword evidence="3" id="KW-0614">Plasmid</keyword>
<reference evidence="3 4" key="1">
    <citation type="submission" date="2012-10" db="EMBL/GenBank/DDBJ databases">
        <title>The complete genome sequence of Streptomyces collinus Tu 365.</title>
        <authorList>
            <person name="Ruckert C."/>
            <person name="Szczepanowski R."/>
            <person name="Goesmann A."/>
            <person name="Pross E.K."/>
            <person name="Musiol E.M."/>
            <person name="Blin K."/>
            <person name="Wohlleben W."/>
            <person name="Puhler A."/>
            <person name="Weber T."/>
            <person name="Kalinowski J."/>
        </authorList>
    </citation>
    <scope>NUCLEOTIDE SEQUENCE [LARGE SCALE GENOMIC DNA]</scope>
    <source>
        <strain evidence="4">DSM 40733 / Tue 365</strain>
        <plasmid evidence="3 4">pSCO1</plasmid>
    </source>
</reference>
<dbReference type="InterPro" id="IPR011990">
    <property type="entry name" value="TPR-like_helical_dom_sf"/>
</dbReference>
<dbReference type="SUPFAM" id="SSF48452">
    <property type="entry name" value="TPR-like"/>
    <property type="match status" value="2"/>
</dbReference>
<dbReference type="GO" id="GO:0043531">
    <property type="term" value="F:ADP binding"/>
    <property type="evidence" value="ECO:0007669"/>
    <property type="project" value="InterPro"/>
</dbReference>
<name>S5V8M0_STRC3</name>
<dbReference type="eggNOG" id="COG0457">
    <property type="taxonomic scope" value="Bacteria"/>
</dbReference>
<dbReference type="InterPro" id="IPR053137">
    <property type="entry name" value="NLR-like"/>
</dbReference>
<geneLocation type="plasmid" evidence="3 4">
    <name>pSCO1</name>
</geneLocation>
<evidence type="ECO:0000259" key="2">
    <source>
        <dbReference type="Pfam" id="PF00931"/>
    </source>
</evidence>
<dbReference type="PANTHER" id="PTHR46082:SF11">
    <property type="entry name" value="AAA+ ATPASE DOMAIN-CONTAINING PROTEIN-RELATED"/>
    <property type="match status" value="1"/>
</dbReference>
<dbReference type="PATRIC" id="fig|1214242.5.peg.7266"/>
<sequence>MWVRTGHPGGSGSGYLIGPQLVLTALHVVLPDQRWALQVQARVGHPRFGKVVHRRAEVCWPDPLEGVPAEDALDMALLWLEEPVSVESDPVRWGRPGGIVPLPFEGAGFPAFADEAARGDVEHLRGELPVVSTSSSDWVLDCRVWPDLGHGGERLWAGASGAAIFCRGRLVGVAVEDNRPMGGRRLQAAPVHEALSLPGFADLVTRHGHHPGTTVSLEEITAAQADTGRNEAPVTQPVVPVPIPQLATAFQPRSVLWDQIDAAWSDNRSVVLTQEQPRVLSGGGGVGKTQLAAAYATNAVKNRTDLVLWVAAAEVQQVTTLYAQTASTLKLPGASGEDLEADARLLLDWLRNTSRRWLVVLDDITDPYGIQPLWPASQTGSGRVLATTRSRDACLTGNGRIRIDIDVYTPAESGTYLHQRLSAENMGHLLDDHTTQLTHALGHHPLGLGMAAAHMINEELTSTQYLARYNDRHRLLDEVMPPAADTEGYLEPKQPTQVTAALLLSLDAVQASDTTGFATTALRLTALLDPAGHPHALWNTPALLDRLTIHHTPVSQGDATASHAPATAEQAHAALRLLHRYALLTCDTRAEPRAVSIHALTARAIRETIAADEIPALAAAVADGLLQLWPDPDQHHAEHAAVLRANTSALSSHSNDCLWHPDRHPVLYRAGNSLLNAGLAASATAYWQHMILESERLRGGEHPDTLTARGNLASSYQQAGRTSEAIQLLEQVAADTKRLLGSEHPHTLTARGNLAASYQQAGRTSEAIQLLEQVAADRERLQGSEHPHTLTAHANLAATYRQAGRTSEAIQLLERLAADTERLLGSEHPHTLTDRGNLAASYRQAGRTSEAIQLLERLAADTERLLGSEHPHTLTARGNLASTYRQAGRTSEAIQLLERLAADTERLLGSEHPHTLTARGNLAATYWQAGRTSEAIQLLEQVAADRERLQGSEHPSTLTAHANLAHARDAAAAVQRPDAETPTWRGMRGQ</sequence>
<dbReference type="Pfam" id="PF13424">
    <property type="entry name" value="TPR_12"/>
    <property type="match status" value="2"/>
</dbReference>
<accession>S5V8M0</accession>
<evidence type="ECO:0000313" key="4">
    <source>
        <dbReference type="Proteomes" id="UP000015423"/>
    </source>
</evidence>
<dbReference type="HOGENOM" id="CLU_006181_0_0_11"/>
<protein>
    <recommendedName>
        <fullName evidence="2">NB-ARC domain-containing protein</fullName>
    </recommendedName>
</protein>
<dbReference type="InterPro" id="IPR027417">
    <property type="entry name" value="P-loop_NTPase"/>
</dbReference>
<dbReference type="SUPFAM" id="SSF50494">
    <property type="entry name" value="Trypsin-like serine proteases"/>
    <property type="match status" value="1"/>
</dbReference>
<dbReference type="Proteomes" id="UP000015423">
    <property type="component" value="Plasmid pSCO1"/>
</dbReference>
<dbReference type="AlphaFoldDB" id="S5V8M0"/>
<dbReference type="InterPro" id="IPR009003">
    <property type="entry name" value="Peptidase_S1_PA"/>
</dbReference>
<dbReference type="Pfam" id="PF00931">
    <property type="entry name" value="NB-ARC"/>
    <property type="match status" value="1"/>
</dbReference>
<dbReference type="SUPFAM" id="SSF52540">
    <property type="entry name" value="P-loop containing nucleoside triphosphate hydrolases"/>
    <property type="match status" value="1"/>
</dbReference>
<evidence type="ECO:0000256" key="1">
    <source>
        <dbReference type="SAM" id="MobiDB-lite"/>
    </source>
</evidence>
<organism evidence="3 4">
    <name type="scientific">Streptomyces collinus (strain DSM 40733 / Tue 365)</name>
    <dbReference type="NCBI Taxonomy" id="1214242"/>
    <lineage>
        <taxon>Bacteria</taxon>
        <taxon>Bacillati</taxon>
        <taxon>Actinomycetota</taxon>
        <taxon>Actinomycetes</taxon>
        <taxon>Kitasatosporales</taxon>
        <taxon>Streptomycetaceae</taxon>
        <taxon>Streptomyces</taxon>
    </lineage>
</organism>
<dbReference type="NCBIfam" id="NF040586">
    <property type="entry name" value="FxSxx_TPR"/>
    <property type="match status" value="1"/>
</dbReference>
<feature type="compositionally biased region" description="Low complexity" evidence="1">
    <location>
        <begin position="966"/>
        <end position="976"/>
    </location>
</feature>
<dbReference type="InterPro" id="IPR002182">
    <property type="entry name" value="NB-ARC"/>
</dbReference>
<dbReference type="KEGG" id="sci:B446_35638"/>
<dbReference type="Gene3D" id="1.25.40.10">
    <property type="entry name" value="Tetratricopeptide repeat domain"/>
    <property type="match status" value="2"/>
</dbReference>